<organism evidence="1 2">
    <name type="scientific">Terribacillus halophilus</name>
    <dbReference type="NCBI Taxonomy" id="361279"/>
    <lineage>
        <taxon>Bacteria</taxon>
        <taxon>Bacillati</taxon>
        <taxon>Bacillota</taxon>
        <taxon>Bacilli</taxon>
        <taxon>Bacillales</taxon>
        <taxon>Bacillaceae</taxon>
        <taxon>Terribacillus</taxon>
    </lineage>
</organism>
<dbReference type="Proteomes" id="UP000198666">
    <property type="component" value="Unassembled WGS sequence"/>
</dbReference>
<accession>A0A1G6NKG2</accession>
<dbReference type="EMBL" id="FMZB01000003">
    <property type="protein sequence ID" value="SDC67645.1"/>
    <property type="molecule type" value="Genomic_DNA"/>
</dbReference>
<dbReference type="STRING" id="361279.SAMN05421663_103319"/>
<gene>
    <name evidence="1" type="ORF">SAMN05421663_103319</name>
</gene>
<protein>
    <submittedName>
        <fullName evidence="1">YlbE-like protein</fullName>
    </submittedName>
</protein>
<dbReference type="AlphaFoldDB" id="A0A1G6NKG2"/>
<dbReference type="RefSeq" id="WP_093726713.1">
    <property type="nucleotide sequence ID" value="NZ_FMZB01000003.1"/>
</dbReference>
<proteinExistence type="predicted"/>
<dbReference type="InterPro" id="IPR025613">
    <property type="entry name" value="YlbE"/>
</dbReference>
<name>A0A1G6NKG2_9BACI</name>
<sequence length="77" mass="9386">MRQEIYQRLQHREELLRFVRLHPIWYRTLARDPNAFADLEKQANYFYGKTVPQRIGQFGEQLSMVNMLIQMARAMRD</sequence>
<reference evidence="2" key="1">
    <citation type="submission" date="2016-10" db="EMBL/GenBank/DDBJ databases">
        <authorList>
            <person name="Varghese N."/>
            <person name="Submissions S."/>
        </authorList>
    </citation>
    <scope>NUCLEOTIDE SEQUENCE [LARGE SCALE GENOMIC DNA]</scope>
    <source>
        <strain evidence="2">DSM 21620</strain>
    </source>
</reference>
<dbReference type="Pfam" id="PF14003">
    <property type="entry name" value="YlbE"/>
    <property type="match status" value="1"/>
</dbReference>
<evidence type="ECO:0000313" key="2">
    <source>
        <dbReference type="Proteomes" id="UP000198666"/>
    </source>
</evidence>
<evidence type="ECO:0000313" key="1">
    <source>
        <dbReference type="EMBL" id="SDC67645.1"/>
    </source>
</evidence>
<keyword evidence="2" id="KW-1185">Reference proteome</keyword>
<dbReference type="OrthoDB" id="1646085at2"/>